<dbReference type="Proteomes" id="UP000182888">
    <property type="component" value="Unassembled WGS sequence"/>
</dbReference>
<dbReference type="GO" id="GO:0009103">
    <property type="term" value="P:lipopolysaccharide biosynthetic process"/>
    <property type="evidence" value="ECO:0007669"/>
    <property type="project" value="TreeGrafter"/>
</dbReference>
<dbReference type="AlphaFoldDB" id="A0A0K2VQ05"/>
<name>A0A0K2VQ05_MESPL</name>
<sequence length="386" mass="41512">MTRRPLRIAMLAHSTNPRGGVVHAMQLSEALLDLGHEVTLHAPDSSSKGFFRKPRCSAAAFPVARAAPGMTAMVEQRIADYVRYFEAPDAGRFDIFHAHDGISANALVTLKERGLIAGFVRTVHHVDDFADPRLGELQARAIREADRWFAVSRTWQARLAAEWGIAASLSGNGVDTVRFNPRPDGTEEALRTRLGLASGPILLSVGGIEARKNTLRILAAFVDLHRLFPEAQLVIAGGASLLDHDVYRQEFAAKLTTAGPAATAVHIAGPLADADMAPLYRLAHALIFASVKEGFGLCVLEAMASGTPVVVSAIAPFTEYLGAEDALWCDPSRPSAIADAMARSFDKPLRIRLARNGLAVAARHDWNSVARAHLPVYASLKETAPA</sequence>
<dbReference type="Gene3D" id="3.40.50.2000">
    <property type="entry name" value="Glycogen Phosphorylase B"/>
    <property type="match status" value="2"/>
</dbReference>
<protein>
    <submittedName>
        <fullName evidence="4">Glycosyltransferase, MSMEG_0565 family</fullName>
    </submittedName>
</protein>
<dbReference type="CDD" id="cd03801">
    <property type="entry name" value="GT4_PimA-like"/>
    <property type="match status" value="1"/>
</dbReference>
<dbReference type="Pfam" id="PF00534">
    <property type="entry name" value="Glycos_transf_1"/>
    <property type="match status" value="1"/>
</dbReference>
<dbReference type="InterPro" id="IPR001296">
    <property type="entry name" value="Glyco_trans_1"/>
</dbReference>
<dbReference type="SUPFAM" id="SSF53756">
    <property type="entry name" value="UDP-Glycosyltransferase/glycogen phosphorylase"/>
    <property type="match status" value="1"/>
</dbReference>
<proteinExistence type="predicted"/>
<dbReference type="NCBIfam" id="TIGR04047">
    <property type="entry name" value="MSMEG_0565_glyc"/>
    <property type="match status" value="1"/>
</dbReference>
<evidence type="ECO:0000259" key="3">
    <source>
        <dbReference type="Pfam" id="PF13439"/>
    </source>
</evidence>
<dbReference type="Pfam" id="PF13439">
    <property type="entry name" value="Glyco_transf_4"/>
    <property type="match status" value="1"/>
</dbReference>
<dbReference type="PANTHER" id="PTHR46401">
    <property type="entry name" value="GLYCOSYLTRANSFERASE WBBK-RELATED"/>
    <property type="match status" value="1"/>
</dbReference>
<dbReference type="EMBL" id="CCND01000004">
    <property type="protein sequence ID" value="CDX50826.1"/>
    <property type="molecule type" value="Genomic_DNA"/>
</dbReference>
<evidence type="ECO:0000256" key="1">
    <source>
        <dbReference type="ARBA" id="ARBA00022679"/>
    </source>
</evidence>
<evidence type="ECO:0000313" key="5">
    <source>
        <dbReference type="Proteomes" id="UP000182888"/>
    </source>
</evidence>
<gene>
    <name evidence="4" type="ORF">MPL1032_120068</name>
</gene>
<evidence type="ECO:0000259" key="2">
    <source>
        <dbReference type="Pfam" id="PF00534"/>
    </source>
</evidence>
<reference evidence="5" key="1">
    <citation type="submission" date="2014-08" db="EMBL/GenBank/DDBJ databases">
        <authorList>
            <person name="Edwards T."/>
        </authorList>
    </citation>
    <scope>NUCLEOTIDE SEQUENCE [LARGE SCALE GENOMIC DNA]</scope>
</reference>
<evidence type="ECO:0000313" key="4">
    <source>
        <dbReference type="EMBL" id="CDX50826.1"/>
    </source>
</evidence>
<accession>A0A0K2VQ05</accession>
<dbReference type="PANTHER" id="PTHR46401:SF2">
    <property type="entry name" value="GLYCOSYLTRANSFERASE WBBK-RELATED"/>
    <property type="match status" value="1"/>
</dbReference>
<keyword evidence="1 4" id="KW-0808">Transferase</keyword>
<feature type="domain" description="Glycosyl transferase family 1" evidence="2">
    <location>
        <begin position="198"/>
        <end position="355"/>
    </location>
</feature>
<dbReference type="GO" id="GO:0016757">
    <property type="term" value="F:glycosyltransferase activity"/>
    <property type="evidence" value="ECO:0007669"/>
    <property type="project" value="InterPro"/>
</dbReference>
<dbReference type="InterPro" id="IPR028098">
    <property type="entry name" value="Glyco_trans_4-like_N"/>
</dbReference>
<feature type="domain" description="Glycosyltransferase subfamily 4-like N-terminal" evidence="3">
    <location>
        <begin position="18"/>
        <end position="177"/>
    </location>
</feature>
<organism evidence="4 5">
    <name type="scientific">Mesorhizobium plurifarium</name>
    <dbReference type="NCBI Taxonomy" id="69974"/>
    <lineage>
        <taxon>Bacteria</taxon>
        <taxon>Pseudomonadati</taxon>
        <taxon>Pseudomonadota</taxon>
        <taxon>Alphaproteobacteria</taxon>
        <taxon>Hyphomicrobiales</taxon>
        <taxon>Phyllobacteriaceae</taxon>
        <taxon>Mesorhizobium</taxon>
    </lineage>
</organism>
<dbReference type="InterPro" id="IPR023986">
    <property type="entry name" value="GlycosylTfrase_MSMEG0565"/>
</dbReference>